<evidence type="ECO:0000259" key="1">
    <source>
        <dbReference type="Pfam" id="PF06889"/>
    </source>
</evidence>
<dbReference type="InterPro" id="IPR009677">
    <property type="entry name" value="DUF1266"/>
</dbReference>
<keyword evidence="3" id="KW-1185">Reference proteome</keyword>
<reference evidence="2 3" key="1">
    <citation type="submission" date="2018-01" db="EMBL/GenBank/DDBJ databases">
        <title>Deinococcus koreensis sp. nov., a radiation-resistant bacterium isolated from river water.</title>
        <authorList>
            <person name="Choi A."/>
        </authorList>
    </citation>
    <scope>NUCLEOTIDE SEQUENCE [LARGE SCALE GENOMIC DNA]</scope>
    <source>
        <strain evidence="2 3">SJW1-2</strain>
    </source>
</reference>
<dbReference type="OrthoDB" id="648917at2"/>
<gene>
    <name evidence="2" type="ORF">CVO96_08490</name>
</gene>
<dbReference type="Pfam" id="PF06889">
    <property type="entry name" value="DUF1266"/>
    <property type="match status" value="1"/>
</dbReference>
<name>A0A2K3UY00_9DEIO</name>
<dbReference type="EMBL" id="PPPD01000001">
    <property type="protein sequence ID" value="PNY81417.1"/>
    <property type="molecule type" value="Genomic_DNA"/>
</dbReference>
<sequence>MAHRLSAVRASGRSADTMPIWPFSRREKRAEALSPDQRWALAATALYTELNEGYHDRLIPIAGFDVKAERESVQEMWGIEGADHAVPALDWLVSEGHRGTILSETGREGTAWDLVRVINLSRILYGAGYLTEAQAWASMIQAARSLRATYSSWGEMGEAFLHGRDWWAKGRSAAFQTAHVRLLDPQNADSPWNQVAWNSMEPAVSAAEWRSN</sequence>
<feature type="domain" description="DUF1266" evidence="1">
    <location>
        <begin position="108"/>
        <end position="197"/>
    </location>
</feature>
<proteinExistence type="predicted"/>
<protein>
    <recommendedName>
        <fullName evidence="1">DUF1266 domain-containing protein</fullName>
    </recommendedName>
</protein>
<dbReference type="Proteomes" id="UP000236379">
    <property type="component" value="Unassembled WGS sequence"/>
</dbReference>
<organism evidence="2 3">
    <name type="scientific">Deinococcus koreensis</name>
    <dbReference type="NCBI Taxonomy" id="2054903"/>
    <lineage>
        <taxon>Bacteria</taxon>
        <taxon>Thermotogati</taxon>
        <taxon>Deinococcota</taxon>
        <taxon>Deinococci</taxon>
        <taxon>Deinococcales</taxon>
        <taxon>Deinococcaceae</taxon>
        <taxon>Deinococcus</taxon>
    </lineage>
</organism>
<accession>A0A2K3UY00</accession>
<evidence type="ECO:0000313" key="3">
    <source>
        <dbReference type="Proteomes" id="UP000236379"/>
    </source>
</evidence>
<evidence type="ECO:0000313" key="2">
    <source>
        <dbReference type="EMBL" id="PNY81417.1"/>
    </source>
</evidence>
<dbReference type="AlphaFoldDB" id="A0A2K3UY00"/>
<comment type="caution">
    <text evidence="2">The sequence shown here is derived from an EMBL/GenBank/DDBJ whole genome shotgun (WGS) entry which is preliminary data.</text>
</comment>